<comment type="caution">
    <text evidence="1">The sequence shown here is derived from an EMBL/GenBank/DDBJ whole genome shotgun (WGS) entry which is preliminary data.</text>
</comment>
<dbReference type="Pfam" id="PF03133">
    <property type="entry name" value="TTL"/>
    <property type="match status" value="1"/>
</dbReference>
<gene>
    <name evidence="1" type="ORF">SPIL2461_LOCUS2013</name>
</gene>
<accession>A0A812JH29</accession>
<protein>
    <submittedName>
        <fullName evidence="1">Uncharacterized protein</fullName>
    </submittedName>
</protein>
<dbReference type="OrthoDB" id="10416037at2759"/>
<organism evidence="1 2">
    <name type="scientific">Symbiodinium pilosum</name>
    <name type="common">Dinoflagellate</name>
    <dbReference type="NCBI Taxonomy" id="2952"/>
    <lineage>
        <taxon>Eukaryota</taxon>
        <taxon>Sar</taxon>
        <taxon>Alveolata</taxon>
        <taxon>Dinophyceae</taxon>
        <taxon>Suessiales</taxon>
        <taxon>Symbiodiniaceae</taxon>
        <taxon>Symbiodinium</taxon>
    </lineage>
</organism>
<keyword evidence="2" id="KW-1185">Reference proteome</keyword>
<name>A0A812JH29_SYMPI</name>
<reference evidence="1" key="1">
    <citation type="submission" date="2021-02" db="EMBL/GenBank/DDBJ databases">
        <authorList>
            <person name="Dougan E. K."/>
            <person name="Rhodes N."/>
            <person name="Thang M."/>
            <person name="Chan C."/>
        </authorList>
    </citation>
    <scope>NUCLEOTIDE SEQUENCE</scope>
</reference>
<proteinExistence type="predicted"/>
<dbReference type="Proteomes" id="UP000649617">
    <property type="component" value="Unassembled WGS sequence"/>
</dbReference>
<sequence>MSSAFMKKVTYNPRFDILAAKSSLCEVQINASKSLHVDFRFVPPCFSADPAIGVLDAGVQKLAAKVAGNESMWVAKKDYLAMGDGIFFLSVPELAEIRSLEVPLIQRALMEVPVFHERKVEIRNFLAVTSMDPPRIYACRNGIYKTTGHPLVPQEVITSLPILNRSATLVANVKTPGMKRYLGNLNNLKREFLAQGLSTFEVETQIMEKITTAFLAIANHTSCQNADQPYKCEGHVAFGITDSLVDMATKEPYLLELMVAQSDWVFRGQFYGHPDADKVARAALQPLTRIALSSLRPEMEDALSRIRWPKEQLSLAATKVLEDERAHPPLKAMLLEAEAAEASQCSCIVCQDPDRFVKFFPRGAASESFGHPWLAYYELLHLSAASSVRGPGTITSKRPELLQSS</sequence>
<dbReference type="InterPro" id="IPR004344">
    <property type="entry name" value="TTL/TTLL_fam"/>
</dbReference>
<evidence type="ECO:0000313" key="1">
    <source>
        <dbReference type="EMBL" id="CAE7206675.1"/>
    </source>
</evidence>
<evidence type="ECO:0000313" key="2">
    <source>
        <dbReference type="Proteomes" id="UP000649617"/>
    </source>
</evidence>
<dbReference type="AlphaFoldDB" id="A0A812JH29"/>
<dbReference type="EMBL" id="CAJNIZ010002136">
    <property type="protein sequence ID" value="CAE7206675.1"/>
    <property type="molecule type" value="Genomic_DNA"/>
</dbReference>